<keyword evidence="5 8" id="KW-1133">Transmembrane helix</keyword>
<evidence type="ECO:0000256" key="7">
    <source>
        <dbReference type="ARBA" id="ARBA00034247"/>
    </source>
</evidence>
<dbReference type="Gene3D" id="3.30.70.270">
    <property type="match status" value="1"/>
</dbReference>
<comment type="subcellular location">
    <subcellularLocation>
        <location evidence="1">Cell membrane</location>
        <topology evidence="1">Multi-pass membrane protein</topology>
    </subcellularLocation>
</comment>
<dbReference type="Proteomes" id="UP000599024">
    <property type="component" value="Unassembled WGS sequence"/>
</dbReference>
<sequence>MSFIKEDNIGKISFIGSIIIVVLLSTLLGSIFIHDKYNHFQKNLLRVEKSHTAVQRERLQSDVKMQIQRIDSWRTGSERNLKDSIKKRAYEAHAIAQNLYQKNKDHKSLEEIQFGIIEALRPVRFNNDRGYVFIRSTQGDSVLYPPDPGREGLNVYLSTHPDRIELFKKMVNITQGVGEGFVKYQWPKPGGNESERFEKITYVKHCEPFDWVIGIGEYVADVEEKIQQNIIHQLNSIVPDVNSSDYTFIYQLHDMNGGDEFATMLVNPNRLDLLGKKISDDYTDAKGNMFRKEMLQGIRDKSEAFVTYWYKQPGSEALVAKLSYFKYYPEWNWIVAKGTYLDHLDRRIAEMQTGLRQETKSTIRHLLYFVITTCILFLGIGYLFSKGIHRLFAGYKTIQKEQQEELERVNAALTIQATTDSLTHLYNRVYFNKHLEIEIFRSQRHGSSLSLFIFDIDKFKQINDTFGHLSGDDILKDLSQLCQTNIRSTDILARWGGEEFVVLAPESDTKKTTIFAEKLRKQIEEHPFSIAQKVTCSFGVTQYREGEDRDTFINRADEGLYEAKAGGRNKVVSL</sequence>
<dbReference type="PANTHER" id="PTHR45138:SF9">
    <property type="entry name" value="DIGUANYLATE CYCLASE DGCM-RELATED"/>
    <property type="match status" value="1"/>
</dbReference>
<evidence type="ECO:0000256" key="1">
    <source>
        <dbReference type="ARBA" id="ARBA00004651"/>
    </source>
</evidence>
<feature type="domain" description="GGDEF" evidence="9">
    <location>
        <begin position="447"/>
        <end position="574"/>
    </location>
</feature>
<keyword evidence="3" id="KW-1003">Cell membrane</keyword>
<dbReference type="Gene3D" id="3.30.450.20">
    <property type="entry name" value="PAS domain"/>
    <property type="match status" value="2"/>
</dbReference>
<dbReference type="AlphaFoldDB" id="A0A8J6T9K3"/>
<dbReference type="NCBIfam" id="TIGR00254">
    <property type="entry name" value="GGDEF"/>
    <property type="match status" value="1"/>
</dbReference>
<dbReference type="EC" id="2.7.7.65" evidence="2"/>
<evidence type="ECO:0000313" key="10">
    <source>
        <dbReference type="EMBL" id="MBC8207878.1"/>
    </source>
</evidence>
<feature type="transmembrane region" description="Helical" evidence="8">
    <location>
        <begin position="366"/>
        <end position="384"/>
    </location>
</feature>
<comment type="catalytic activity">
    <reaction evidence="7">
        <text>2 GTP = 3',3'-c-di-GMP + 2 diphosphate</text>
        <dbReference type="Rhea" id="RHEA:24898"/>
        <dbReference type="ChEBI" id="CHEBI:33019"/>
        <dbReference type="ChEBI" id="CHEBI:37565"/>
        <dbReference type="ChEBI" id="CHEBI:58805"/>
        <dbReference type="EC" id="2.7.7.65"/>
    </reaction>
</comment>
<dbReference type="GO" id="GO:0052621">
    <property type="term" value="F:diguanylate cyclase activity"/>
    <property type="evidence" value="ECO:0007669"/>
    <property type="project" value="UniProtKB-EC"/>
</dbReference>
<dbReference type="SMART" id="SM00267">
    <property type="entry name" value="GGDEF"/>
    <property type="match status" value="1"/>
</dbReference>
<accession>A0A8J6T9K3</accession>
<evidence type="ECO:0000256" key="3">
    <source>
        <dbReference type="ARBA" id="ARBA00022475"/>
    </source>
</evidence>
<dbReference type="PANTHER" id="PTHR45138">
    <property type="entry name" value="REGULATORY COMPONENTS OF SENSORY TRANSDUCTION SYSTEM"/>
    <property type="match status" value="1"/>
</dbReference>
<dbReference type="EMBL" id="JACNLK010000021">
    <property type="protein sequence ID" value="MBC8207878.1"/>
    <property type="molecule type" value="Genomic_DNA"/>
</dbReference>
<protein>
    <recommendedName>
        <fullName evidence="2">diguanylate cyclase</fullName>
        <ecNumber evidence="2">2.7.7.65</ecNumber>
    </recommendedName>
</protein>
<dbReference type="InterPro" id="IPR043128">
    <property type="entry name" value="Rev_trsase/Diguanyl_cyclase"/>
</dbReference>
<dbReference type="FunFam" id="3.30.70.270:FF:000001">
    <property type="entry name" value="Diguanylate cyclase domain protein"/>
    <property type="match status" value="1"/>
</dbReference>
<evidence type="ECO:0000256" key="8">
    <source>
        <dbReference type="SAM" id="Phobius"/>
    </source>
</evidence>
<dbReference type="SUPFAM" id="SSF55073">
    <property type="entry name" value="Nucleotide cyclase"/>
    <property type="match status" value="1"/>
</dbReference>
<dbReference type="GO" id="GO:1902201">
    <property type="term" value="P:negative regulation of bacterial-type flagellum-dependent cell motility"/>
    <property type="evidence" value="ECO:0007669"/>
    <property type="project" value="TreeGrafter"/>
</dbReference>
<evidence type="ECO:0000256" key="6">
    <source>
        <dbReference type="ARBA" id="ARBA00023136"/>
    </source>
</evidence>
<evidence type="ECO:0000259" key="9">
    <source>
        <dbReference type="PROSITE" id="PS50887"/>
    </source>
</evidence>
<dbReference type="InterPro" id="IPR033480">
    <property type="entry name" value="sCache_2"/>
</dbReference>
<proteinExistence type="predicted"/>
<dbReference type="InterPro" id="IPR004010">
    <property type="entry name" value="Double_Cache_2"/>
</dbReference>
<evidence type="ECO:0000313" key="11">
    <source>
        <dbReference type="Proteomes" id="UP000599024"/>
    </source>
</evidence>
<organism evidence="10 11">
    <name type="scientific">Candidatus Desulfatifera sulfidica</name>
    <dbReference type="NCBI Taxonomy" id="2841691"/>
    <lineage>
        <taxon>Bacteria</taxon>
        <taxon>Pseudomonadati</taxon>
        <taxon>Thermodesulfobacteriota</taxon>
        <taxon>Desulfobulbia</taxon>
        <taxon>Desulfobulbales</taxon>
        <taxon>Desulfobulbaceae</taxon>
        <taxon>Candidatus Desulfatifera</taxon>
    </lineage>
</organism>
<reference evidence="10 11" key="1">
    <citation type="submission" date="2020-08" db="EMBL/GenBank/DDBJ databases">
        <title>Bridging the membrane lipid divide: bacteria of the FCB group superphylum have the potential to synthesize archaeal ether lipids.</title>
        <authorList>
            <person name="Villanueva L."/>
            <person name="Von Meijenfeldt F.A.B."/>
            <person name="Westbye A.B."/>
            <person name="Yadav S."/>
            <person name="Hopmans E.C."/>
            <person name="Dutilh B.E."/>
            <person name="Sinninghe Damste J.S."/>
        </authorList>
    </citation>
    <scope>NUCLEOTIDE SEQUENCE [LARGE SCALE GENOMIC DNA]</scope>
    <source>
        <strain evidence="10">NIOZ-UU81</strain>
    </source>
</reference>
<evidence type="ECO:0000256" key="5">
    <source>
        <dbReference type="ARBA" id="ARBA00022989"/>
    </source>
</evidence>
<dbReference type="Pfam" id="PF08269">
    <property type="entry name" value="dCache_2"/>
    <property type="match status" value="1"/>
</dbReference>
<gene>
    <name evidence="10" type="ORF">H8E79_01755</name>
</gene>
<dbReference type="InterPro" id="IPR029787">
    <property type="entry name" value="Nucleotide_cyclase"/>
</dbReference>
<dbReference type="InterPro" id="IPR000160">
    <property type="entry name" value="GGDEF_dom"/>
</dbReference>
<dbReference type="InterPro" id="IPR050469">
    <property type="entry name" value="Diguanylate_Cyclase"/>
</dbReference>
<keyword evidence="4 8" id="KW-0812">Transmembrane</keyword>
<dbReference type="CDD" id="cd01949">
    <property type="entry name" value="GGDEF"/>
    <property type="match status" value="1"/>
</dbReference>
<name>A0A8J6T9K3_9BACT</name>
<dbReference type="GO" id="GO:0005886">
    <property type="term" value="C:plasma membrane"/>
    <property type="evidence" value="ECO:0007669"/>
    <property type="project" value="UniProtKB-SubCell"/>
</dbReference>
<keyword evidence="6 8" id="KW-0472">Membrane</keyword>
<evidence type="ECO:0000256" key="4">
    <source>
        <dbReference type="ARBA" id="ARBA00022692"/>
    </source>
</evidence>
<feature type="transmembrane region" description="Helical" evidence="8">
    <location>
        <begin position="12"/>
        <end position="33"/>
    </location>
</feature>
<dbReference type="PROSITE" id="PS50887">
    <property type="entry name" value="GGDEF"/>
    <property type="match status" value="1"/>
</dbReference>
<dbReference type="Pfam" id="PF00990">
    <property type="entry name" value="GGDEF"/>
    <property type="match status" value="1"/>
</dbReference>
<dbReference type="SMART" id="SM01049">
    <property type="entry name" value="Cache_2"/>
    <property type="match status" value="2"/>
</dbReference>
<comment type="caution">
    <text evidence="10">The sequence shown here is derived from an EMBL/GenBank/DDBJ whole genome shotgun (WGS) entry which is preliminary data.</text>
</comment>
<evidence type="ECO:0000256" key="2">
    <source>
        <dbReference type="ARBA" id="ARBA00012528"/>
    </source>
</evidence>
<dbReference type="GO" id="GO:0043709">
    <property type="term" value="P:cell adhesion involved in single-species biofilm formation"/>
    <property type="evidence" value="ECO:0007669"/>
    <property type="project" value="TreeGrafter"/>
</dbReference>